<sequence>MRNYTDSRALAPLYSVEFSRWIRPAGIALFSLFIIAPAVALFAPWQQNVSGSGRVSAFTPLDRPQEVQAPVTGRVVDVFVGEAEAVVRGDPLLRLVDIDPKKITRLEAKLEATRKDLQYTVQNISTYEAQMSILGNARDLAVKAFTAKVEIAEEQLRSARQRLRAAQAERDFAREQEMRIARLSPEFVEEIKLLEAIAQRKRTEAAAASAKADVEAAKASHRNAIAELGEEREIANAKLEEARAKMQESSSKAAEIRAKIADLEGELRAQQTQMVTAPRNGRVFRLRVNTESSIVKQGQVLLQIVPVAHQPAVELWVRGVDAPLIQPGRKVRLQFEGWPAIQFVGWPSVAVGTFGGIVSLVDPTDSGHGRFRLLIVPDPDDQPWPDEQWLRQGVRAKGWVLLNEVALWYELWRQLNGFPPVIALSEPDSKNIDSAKPQ</sequence>
<dbReference type="EMBL" id="FOIA01000014">
    <property type="protein sequence ID" value="SET17591.1"/>
    <property type="molecule type" value="Genomic_DNA"/>
</dbReference>
<keyword evidence="2" id="KW-1133">Transmembrane helix</keyword>
<keyword evidence="2" id="KW-0812">Transmembrane</keyword>
<dbReference type="RefSeq" id="WP_177170330.1">
    <property type="nucleotide sequence ID" value="NZ_FOIA01000014.1"/>
</dbReference>
<proteinExistence type="predicted"/>
<feature type="coiled-coil region" evidence="1">
    <location>
        <begin position="200"/>
        <end position="273"/>
    </location>
</feature>
<gene>
    <name evidence="3" type="ORF">SAMN05216326_11451</name>
</gene>
<organism evidence="3 4">
    <name type="scientific">Nitrosomonas marina</name>
    <dbReference type="NCBI Taxonomy" id="917"/>
    <lineage>
        <taxon>Bacteria</taxon>
        <taxon>Pseudomonadati</taxon>
        <taxon>Pseudomonadota</taxon>
        <taxon>Betaproteobacteria</taxon>
        <taxon>Nitrosomonadales</taxon>
        <taxon>Nitrosomonadaceae</taxon>
        <taxon>Nitrosomonas</taxon>
    </lineage>
</organism>
<dbReference type="InterPro" id="IPR050739">
    <property type="entry name" value="MFP"/>
</dbReference>
<evidence type="ECO:0000256" key="2">
    <source>
        <dbReference type="SAM" id="Phobius"/>
    </source>
</evidence>
<dbReference type="Proteomes" id="UP000199345">
    <property type="component" value="Unassembled WGS sequence"/>
</dbReference>
<protein>
    <submittedName>
        <fullName evidence="3">Multidrug resistance efflux pump</fullName>
    </submittedName>
</protein>
<keyword evidence="4" id="KW-1185">Reference proteome</keyword>
<dbReference type="PANTHER" id="PTHR30386:SF18">
    <property type="entry name" value="INNER MEMBRANE PROTEIN YIAV-RELATED"/>
    <property type="match status" value="1"/>
</dbReference>
<evidence type="ECO:0000313" key="3">
    <source>
        <dbReference type="EMBL" id="SET17591.1"/>
    </source>
</evidence>
<evidence type="ECO:0000256" key="1">
    <source>
        <dbReference type="SAM" id="Coils"/>
    </source>
</evidence>
<dbReference type="PANTHER" id="PTHR30386">
    <property type="entry name" value="MEMBRANE FUSION SUBUNIT OF EMRAB-TOLC MULTIDRUG EFFLUX PUMP"/>
    <property type="match status" value="1"/>
</dbReference>
<keyword evidence="2" id="KW-0472">Membrane</keyword>
<evidence type="ECO:0000313" key="4">
    <source>
        <dbReference type="Proteomes" id="UP000199345"/>
    </source>
</evidence>
<dbReference type="PRINTS" id="PR01490">
    <property type="entry name" value="RTXTOXIND"/>
</dbReference>
<reference evidence="4" key="1">
    <citation type="submission" date="2016-10" db="EMBL/GenBank/DDBJ databases">
        <authorList>
            <person name="Varghese N."/>
            <person name="Submissions S."/>
        </authorList>
    </citation>
    <scope>NUCLEOTIDE SEQUENCE [LARGE SCALE GENOMIC DNA]</scope>
    <source>
        <strain evidence="4">Nm71</strain>
    </source>
</reference>
<feature type="transmembrane region" description="Helical" evidence="2">
    <location>
        <begin position="21"/>
        <end position="45"/>
    </location>
</feature>
<name>A0A1I0CF72_9PROT</name>
<dbReference type="AlphaFoldDB" id="A0A1I0CF72"/>
<feature type="coiled-coil region" evidence="1">
    <location>
        <begin position="142"/>
        <end position="176"/>
    </location>
</feature>
<keyword evidence="1" id="KW-0175">Coiled coil</keyword>
<accession>A0A1I0CF72</accession>